<proteinExistence type="predicted"/>
<organism evidence="1 2">
    <name type="scientific">Parasaccharibacter apium</name>
    <dbReference type="NCBI Taxonomy" id="1510841"/>
    <lineage>
        <taxon>Bacteria</taxon>
        <taxon>Pseudomonadati</taxon>
        <taxon>Pseudomonadota</taxon>
        <taxon>Alphaproteobacteria</taxon>
        <taxon>Acetobacterales</taxon>
        <taxon>Acetobacteraceae</taxon>
        <taxon>Parasaccharibacter</taxon>
    </lineage>
</organism>
<dbReference type="Proteomes" id="UP000027590">
    <property type="component" value="Unassembled WGS sequence"/>
</dbReference>
<dbReference type="AlphaFoldDB" id="A0A7U7J0G4"/>
<sequence length="38" mass="4367">MNGNIYDCSYTLMKKMKKQQTIVMLSSSTPQKSPHTVF</sequence>
<evidence type="ECO:0000313" key="2">
    <source>
        <dbReference type="Proteomes" id="UP000027590"/>
    </source>
</evidence>
<reference evidence="1 2" key="2">
    <citation type="journal article" date="2014" name="PLoS ONE">
        <title>Evolution of mitochondria reconstructed from the energy metabolism of living bacteria.</title>
        <authorList>
            <person name="Degli Esposti M."/>
            <person name="Chouaia B."/>
            <person name="Comandatore F."/>
            <person name="Crotti E."/>
            <person name="Sassera D."/>
            <person name="Lievens P.M."/>
            <person name="Daffonchio D."/>
            <person name="Bandi C."/>
        </authorList>
    </citation>
    <scope>NUCLEOTIDE SEQUENCE [LARGE SCALE GENOMIC DNA]</scope>
    <source>
        <strain evidence="2">AM169</strain>
    </source>
</reference>
<reference evidence="1 2" key="1">
    <citation type="journal article" date="2014" name="Genome Biol. Evol.">
        <title>Acetic acid bacteria genomes reveal functional traits for adaptation to life in insect guts.</title>
        <authorList>
            <person name="Chouaia B."/>
            <person name="Gaiarsa S."/>
            <person name="Crotti E."/>
            <person name="Comandatore F."/>
            <person name="Degli Esposti M."/>
            <person name="Ricci I."/>
            <person name="Alma A."/>
            <person name="Favia G."/>
            <person name="Bandi C."/>
            <person name="Daffonchio D."/>
        </authorList>
    </citation>
    <scope>NUCLEOTIDE SEQUENCE [LARGE SCALE GENOMIC DNA]</scope>
    <source>
        <strain evidence="2">AM169</strain>
    </source>
</reference>
<comment type="caution">
    <text evidence="1">The sequence shown here is derived from an EMBL/GenBank/DDBJ whole genome shotgun (WGS) entry which is preliminary data.</text>
</comment>
<gene>
    <name evidence="1" type="ORF">SACS_0403</name>
</gene>
<accession>A0A7U7J0G4</accession>
<protein>
    <submittedName>
        <fullName evidence="1">Uncharacterized protein</fullName>
    </submittedName>
</protein>
<evidence type="ECO:0000313" key="1">
    <source>
        <dbReference type="EMBL" id="CDG33141.1"/>
    </source>
</evidence>
<name>A0A7U7J0G4_9PROT</name>
<dbReference type="EMBL" id="CBLY010000003">
    <property type="protein sequence ID" value="CDG33141.1"/>
    <property type="molecule type" value="Genomic_DNA"/>
</dbReference>